<dbReference type="SUPFAM" id="SSF75011">
    <property type="entry name" value="3-carboxy-cis,cis-mucoante lactonizing enzyme"/>
    <property type="match status" value="1"/>
</dbReference>
<accession>X1UPJ2</accession>
<dbReference type="EMBL" id="BARW01018041">
    <property type="protein sequence ID" value="GAI94284.1"/>
    <property type="molecule type" value="Genomic_DNA"/>
</dbReference>
<name>X1UPJ2_9ZZZZ</name>
<evidence type="ECO:0008006" key="2">
    <source>
        <dbReference type="Google" id="ProtNLM"/>
    </source>
</evidence>
<proteinExistence type="predicted"/>
<comment type="caution">
    <text evidence="1">The sequence shown here is derived from an EMBL/GenBank/DDBJ whole genome shotgun (WGS) entry which is preliminary data.</text>
</comment>
<feature type="non-terminal residue" evidence="1">
    <location>
        <position position="1"/>
    </location>
</feature>
<evidence type="ECO:0000313" key="1">
    <source>
        <dbReference type="EMBL" id="GAI94284.1"/>
    </source>
</evidence>
<gene>
    <name evidence="1" type="ORF">S12H4_30981</name>
</gene>
<sequence length="278" mass="30134">DNAMTKKRERIDRRSPEAYAKMIEIVRATFVHEGTMVAFPLCFPGATVPIVADESHITALDTDPHGIVYGGTSGRAAHLFSASFRGSSGVVFDLGAVEGADECVAVCCGDWRTKRFVACVNGPGGGRVVALKYRRPAFDLIQEWGFRREPHEDLGEVVSGEKIVHAVADPSRKLAIGVTKGHLFAVNIADSKVEVVAEIPGTGRVAVGSNGSVFGLDEEDALWRYDPAERTLARKAVKLPEGSWNKPALRWAKDPVDGKLYTADGEARLYSFSEEEGF</sequence>
<dbReference type="InterPro" id="IPR015943">
    <property type="entry name" value="WD40/YVTN_repeat-like_dom_sf"/>
</dbReference>
<dbReference type="Gene3D" id="2.130.10.10">
    <property type="entry name" value="YVTN repeat-like/Quinoprotein amine dehydrogenase"/>
    <property type="match status" value="1"/>
</dbReference>
<protein>
    <recommendedName>
        <fullName evidence="2">SMP-30/Gluconolactonase/LRE-like region domain-containing protein</fullName>
    </recommendedName>
</protein>
<organism evidence="1">
    <name type="scientific">marine sediment metagenome</name>
    <dbReference type="NCBI Taxonomy" id="412755"/>
    <lineage>
        <taxon>unclassified sequences</taxon>
        <taxon>metagenomes</taxon>
        <taxon>ecological metagenomes</taxon>
    </lineage>
</organism>
<feature type="non-terminal residue" evidence="1">
    <location>
        <position position="278"/>
    </location>
</feature>
<dbReference type="AlphaFoldDB" id="X1UPJ2"/>
<reference evidence="1" key="1">
    <citation type="journal article" date="2014" name="Front. Microbiol.">
        <title>High frequency of phylogenetically diverse reductive dehalogenase-homologous genes in deep subseafloor sedimentary metagenomes.</title>
        <authorList>
            <person name="Kawai M."/>
            <person name="Futagami T."/>
            <person name="Toyoda A."/>
            <person name="Takaki Y."/>
            <person name="Nishi S."/>
            <person name="Hori S."/>
            <person name="Arai W."/>
            <person name="Tsubouchi T."/>
            <person name="Morono Y."/>
            <person name="Uchiyama I."/>
            <person name="Ito T."/>
            <person name="Fujiyama A."/>
            <person name="Inagaki F."/>
            <person name="Takami H."/>
        </authorList>
    </citation>
    <scope>NUCLEOTIDE SEQUENCE</scope>
    <source>
        <strain evidence="1">Expedition CK06-06</strain>
    </source>
</reference>